<gene>
    <name evidence="2" type="ORF">GWO63_010055</name>
</gene>
<keyword evidence="1" id="KW-0472">Membrane</keyword>
<organism evidence="2 3">
    <name type="scientific">Corynebacterium macginleyi</name>
    <dbReference type="NCBI Taxonomy" id="38290"/>
    <lineage>
        <taxon>Bacteria</taxon>
        <taxon>Bacillati</taxon>
        <taxon>Actinomycetota</taxon>
        <taxon>Actinomycetes</taxon>
        <taxon>Mycobacteriales</taxon>
        <taxon>Corynebacteriaceae</taxon>
        <taxon>Corynebacterium</taxon>
    </lineage>
</organism>
<feature type="transmembrane region" description="Helical" evidence="1">
    <location>
        <begin position="74"/>
        <end position="92"/>
    </location>
</feature>
<dbReference type="EMBL" id="JAACBX020000002">
    <property type="protein sequence ID" value="MBM0244570.1"/>
    <property type="molecule type" value="Genomic_DNA"/>
</dbReference>
<evidence type="ECO:0000313" key="3">
    <source>
        <dbReference type="Proteomes" id="UP001518680"/>
    </source>
</evidence>
<sequence>MAHEEKDAPGVATPGATVSLNSENLYTADEIDSLLSEINRDIPRLRIRSVRQLKASDRNGNLTQGFINKSYKRLYGLLAIGVLAVALFAEFFNRPKQATGIRSSNCS</sequence>
<protein>
    <recommendedName>
        <fullName evidence="4">DUF3618 domain-containing protein</fullName>
    </recommendedName>
</protein>
<evidence type="ECO:0008006" key="4">
    <source>
        <dbReference type="Google" id="ProtNLM"/>
    </source>
</evidence>
<comment type="caution">
    <text evidence="2">The sequence shown here is derived from an EMBL/GenBank/DDBJ whole genome shotgun (WGS) entry which is preliminary data.</text>
</comment>
<name>A0ABS1Y869_9CORY</name>
<keyword evidence="1" id="KW-1133">Transmembrane helix</keyword>
<evidence type="ECO:0000313" key="2">
    <source>
        <dbReference type="EMBL" id="MBM0244570.1"/>
    </source>
</evidence>
<reference evidence="2 3" key="1">
    <citation type="submission" date="2021-01" db="EMBL/GenBank/DDBJ databases">
        <title>Complete genome sequences of Corynebacterium macginleyi strains isolated from infectious keratitis.</title>
        <authorList>
            <person name="Sagerfors S."/>
            <person name="Poehlein A."/>
            <person name="Soderquist B."/>
            <person name="Bruggemann H."/>
        </authorList>
    </citation>
    <scope>NUCLEOTIDE SEQUENCE [LARGE SCALE GENOMIC DNA]</scope>
    <source>
        <strain evidence="2 3">12T220</strain>
    </source>
</reference>
<dbReference type="RefSeq" id="WP_200449287.1">
    <property type="nucleotide sequence ID" value="NZ_JAACBX020000002.1"/>
</dbReference>
<evidence type="ECO:0000256" key="1">
    <source>
        <dbReference type="SAM" id="Phobius"/>
    </source>
</evidence>
<accession>A0ABS1Y869</accession>
<dbReference type="Proteomes" id="UP001518680">
    <property type="component" value="Unassembled WGS sequence"/>
</dbReference>
<proteinExistence type="predicted"/>
<keyword evidence="1" id="KW-0812">Transmembrane</keyword>
<keyword evidence="3" id="KW-1185">Reference proteome</keyword>